<dbReference type="SUPFAM" id="SSF55729">
    <property type="entry name" value="Acyl-CoA N-acyltransferases (Nat)"/>
    <property type="match status" value="1"/>
</dbReference>
<evidence type="ECO:0000256" key="3">
    <source>
        <dbReference type="ARBA" id="ARBA00023315"/>
    </source>
</evidence>
<dbReference type="InterPro" id="IPR051016">
    <property type="entry name" value="Diverse_Substrate_AcTransf"/>
</dbReference>
<dbReference type="Gene3D" id="3.40.630.30">
    <property type="match status" value="1"/>
</dbReference>
<comment type="similarity">
    <text evidence="1">Belongs to the acetyltransferase family.</text>
</comment>
<protein>
    <submittedName>
        <fullName evidence="5">GNAT family N-acetyltransferase</fullName>
    </submittedName>
</protein>
<dbReference type="Pfam" id="PF00583">
    <property type="entry name" value="Acetyltransf_1"/>
    <property type="match status" value="1"/>
</dbReference>
<feature type="domain" description="N-acetyltransferase" evidence="4">
    <location>
        <begin position="3"/>
        <end position="160"/>
    </location>
</feature>
<proteinExistence type="inferred from homology"/>
<dbReference type="GO" id="GO:0008080">
    <property type="term" value="F:N-acetyltransferase activity"/>
    <property type="evidence" value="ECO:0007669"/>
    <property type="project" value="UniProtKB-ARBA"/>
</dbReference>
<dbReference type="FunFam" id="3.40.630.30:FF:000064">
    <property type="entry name" value="GNAT family acetyltransferase"/>
    <property type="match status" value="1"/>
</dbReference>
<dbReference type="PANTHER" id="PTHR10545">
    <property type="entry name" value="DIAMINE N-ACETYLTRANSFERASE"/>
    <property type="match status" value="1"/>
</dbReference>
<name>A0A6N9NFS4_9FLAO</name>
<dbReference type="PROSITE" id="PS51186">
    <property type="entry name" value="GNAT"/>
    <property type="match status" value="1"/>
</dbReference>
<keyword evidence="6" id="KW-1185">Reference proteome</keyword>
<comment type="caution">
    <text evidence="5">The sequence shown here is derived from an EMBL/GenBank/DDBJ whole genome shotgun (WGS) entry which is preliminary data.</text>
</comment>
<evidence type="ECO:0000256" key="2">
    <source>
        <dbReference type="ARBA" id="ARBA00022679"/>
    </source>
</evidence>
<reference evidence="5 6" key="1">
    <citation type="submission" date="2019-12" db="EMBL/GenBank/DDBJ databases">
        <authorList>
            <person name="Zhao J."/>
        </authorList>
    </citation>
    <scope>NUCLEOTIDE SEQUENCE [LARGE SCALE GENOMIC DNA]</scope>
    <source>
        <strain evidence="5 6">S-15</strain>
    </source>
</reference>
<gene>
    <name evidence="5" type="ORF">GQN54_01250</name>
</gene>
<accession>A0A6N9NFS4</accession>
<dbReference type="EMBL" id="WWNE01000003">
    <property type="protein sequence ID" value="NBG64723.1"/>
    <property type="molecule type" value="Genomic_DNA"/>
</dbReference>
<organism evidence="5 6">
    <name type="scientific">Acidiluteibacter ferrifornacis</name>
    <dbReference type="NCBI Taxonomy" id="2692424"/>
    <lineage>
        <taxon>Bacteria</taxon>
        <taxon>Pseudomonadati</taxon>
        <taxon>Bacteroidota</taxon>
        <taxon>Flavobacteriia</taxon>
        <taxon>Flavobacteriales</taxon>
        <taxon>Cryomorphaceae</taxon>
        <taxon>Acidiluteibacter</taxon>
    </lineage>
</organism>
<sequence>MSVTIRKGKKEDCKAALELIHELAVYEKAADQVEISLEELEADGFGMNAIYDLLVAEKDGKIIGIALYYMKYSTWKGKCIYLEDLIVTEQERGVGAGKMLFEELIKIAADLNVGRMEWQVLDWNEPAIGFYKKYDAELDGEWFNAKFRREQLQEIAKKLG</sequence>
<evidence type="ECO:0000313" key="5">
    <source>
        <dbReference type="EMBL" id="NBG64723.1"/>
    </source>
</evidence>
<evidence type="ECO:0000313" key="6">
    <source>
        <dbReference type="Proteomes" id="UP000470771"/>
    </source>
</evidence>
<dbReference type="RefSeq" id="WP_160631159.1">
    <property type="nucleotide sequence ID" value="NZ_WWNE01000003.1"/>
</dbReference>
<dbReference type="InterPro" id="IPR016181">
    <property type="entry name" value="Acyl_CoA_acyltransferase"/>
</dbReference>
<keyword evidence="2 5" id="KW-0808">Transferase</keyword>
<dbReference type="InterPro" id="IPR000182">
    <property type="entry name" value="GNAT_dom"/>
</dbReference>
<dbReference type="AlphaFoldDB" id="A0A6N9NFS4"/>
<dbReference type="PANTHER" id="PTHR10545:SF29">
    <property type="entry name" value="GH14572P-RELATED"/>
    <property type="match status" value="1"/>
</dbReference>
<dbReference type="CDD" id="cd04301">
    <property type="entry name" value="NAT_SF"/>
    <property type="match status" value="1"/>
</dbReference>
<dbReference type="Proteomes" id="UP000470771">
    <property type="component" value="Unassembled WGS sequence"/>
</dbReference>
<evidence type="ECO:0000256" key="1">
    <source>
        <dbReference type="ARBA" id="ARBA00008694"/>
    </source>
</evidence>
<evidence type="ECO:0000259" key="4">
    <source>
        <dbReference type="PROSITE" id="PS51186"/>
    </source>
</evidence>
<keyword evidence="3" id="KW-0012">Acyltransferase</keyword>